<dbReference type="Pfam" id="PF05406">
    <property type="entry name" value="WGR"/>
    <property type="match status" value="1"/>
</dbReference>
<dbReference type="Gene3D" id="2.20.140.10">
    <property type="entry name" value="WGR domain"/>
    <property type="match status" value="1"/>
</dbReference>
<dbReference type="InterPro" id="IPR008893">
    <property type="entry name" value="WGR_domain"/>
</dbReference>
<evidence type="ECO:0000313" key="3">
    <source>
        <dbReference type="Proteomes" id="UP000027180"/>
    </source>
</evidence>
<dbReference type="HOGENOM" id="CLU_155888_0_1_5"/>
<dbReference type="CDD" id="cd07996">
    <property type="entry name" value="WGR_MMR_like"/>
    <property type="match status" value="1"/>
</dbReference>
<geneLocation type="plasmid" evidence="2 3">
    <name>pRetIE4771e</name>
</geneLocation>
<gene>
    <name evidence="2" type="ORF">IE4771_PE00271</name>
</gene>
<dbReference type="SUPFAM" id="SSF142921">
    <property type="entry name" value="WGR domain-like"/>
    <property type="match status" value="1"/>
</dbReference>
<dbReference type="Proteomes" id="UP000027180">
    <property type="component" value="Plasmid pRetIE4771e"/>
</dbReference>
<dbReference type="AlphaFoldDB" id="A0A060IHT3"/>
<accession>A0A060IHT3</accession>
<evidence type="ECO:0000259" key="1">
    <source>
        <dbReference type="PROSITE" id="PS51977"/>
    </source>
</evidence>
<keyword evidence="2" id="KW-0614">Plasmid</keyword>
<protein>
    <submittedName>
        <fullName evidence="2">WGR domain-containing protein</fullName>
    </submittedName>
</protein>
<dbReference type="InterPro" id="IPR049809">
    <property type="entry name" value="YehF/YfeS-like_WGR"/>
</dbReference>
<dbReference type="KEGG" id="rei:IE4771_PE00271"/>
<dbReference type="PROSITE" id="PS51977">
    <property type="entry name" value="WGR"/>
    <property type="match status" value="1"/>
</dbReference>
<sequence>MIDSGNSLDGHTVNAQYPIMDTKAEITLLYRIDPTLNMARFYRLSIQPTLFGGSSLVRNWGRIGTPGRQKVVLFDTPVEAAAAGERMAGRKLRRGYRHASAARAAQGIVTPQGAKTAPAGFVEPTTPTE</sequence>
<dbReference type="InterPro" id="IPR036930">
    <property type="entry name" value="WGR_dom_sf"/>
</dbReference>
<evidence type="ECO:0000313" key="2">
    <source>
        <dbReference type="EMBL" id="AIC31495.1"/>
    </source>
</evidence>
<organism evidence="2 3">
    <name type="scientific">Rhizobium etli bv. mimosae str. IE4771</name>
    <dbReference type="NCBI Taxonomy" id="1432050"/>
    <lineage>
        <taxon>Bacteria</taxon>
        <taxon>Pseudomonadati</taxon>
        <taxon>Pseudomonadota</taxon>
        <taxon>Alphaproteobacteria</taxon>
        <taxon>Hyphomicrobiales</taxon>
        <taxon>Rhizobiaceae</taxon>
        <taxon>Rhizobium/Agrobacterium group</taxon>
        <taxon>Rhizobium</taxon>
    </lineage>
</organism>
<reference evidence="2 3" key="1">
    <citation type="submission" date="2013-12" db="EMBL/GenBank/DDBJ databases">
        <title>Complete genome sequence of Rhizobium etli bv. mimosae IE4771.</title>
        <authorList>
            <person name="Bustos P."/>
            <person name="Santamaria R.I."/>
            <person name="Lozano L."/>
            <person name="Ormeno-Orrillo E."/>
            <person name="Rogel M.A."/>
            <person name="Romero D."/>
            <person name="Cevallos M.A."/>
            <person name="Martinez-Romero E."/>
            <person name="Gonzalez V."/>
        </authorList>
    </citation>
    <scope>NUCLEOTIDE SEQUENCE [LARGE SCALE GENOMIC DNA]</scope>
    <source>
        <strain evidence="2 3">IE4771</strain>
        <plasmid evidence="3">Plasmid pRetIE4771e</plasmid>
    </source>
</reference>
<proteinExistence type="predicted"/>
<dbReference type="SMART" id="SM00773">
    <property type="entry name" value="WGR"/>
    <property type="match status" value="1"/>
</dbReference>
<dbReference type="EMBL" id="CP006991">
    <property type="protein sequence ID" value="AIC31495.1"/>
    <property type="molecule type" value="Genomic_DNA"/>
</dbReference>
<feature type="domain" description="WGR" evidence="1">
    <location>
        <begin position="16"/>
        <end position="109"/>
    </location>
</feature>
<name>A0A060IHT3_RHIET</name>